<keyword evidence="1" id="KW-0472">Membrane</keyword>
<evidence type="ECO:0000313" key="3">
    <source>
        <dbReference type="EMBL" id="TKJ40487.1"/>
    </source>
</evidence>
<keyword evidence="1" id="KW-0812">Transmembrane</keyword>
<feature type="transmembrane region" description="Helical" evidence="1">
    <location>
        <begin position="16"/>
        <end position="36"/>
    </location>
</feature>
<accession>A0A532V0J3</accession>
<dbReference type="EMBL" id="NJBN01000005">
    <property type="protein sequence ID" value="TKJ40487.1"/>
    <property type="molecule type" value="Genomic_DNA"/>
</dbReference>
<feature type="domain" description="DUF7670" evidence="2">
    <location>
        <begin position="8"/>
        <end position="122"/>
    </location>
</feature>
<dbReference type="AlphaFoldDB" id="A0A532V0J3"/>
<keyword evidence="1" id="KW-1133">Transmembrane helix</keyword>
<dbReference type="InterPro" id="IPR056087">
    <property type="entry name" value="DUF7670"/>
</dbReference>
<gene>
    <name evidence="3" type="ORF">CEE37_09240</name>
</gene>
<feature type="transmembrane region" description="Helical" evidence="1">
    <location>
        <begin position="75"/>
        <end position="94"/>
    </location>
</feature>
<protein>
    <recommendedName>
        <fullName evidence="2">DUF7670 domain-containing protein</fullName>
    </recommendedName>
</protein>
<name>A0A532V0J3_UNCL8</name>
<organism evidence="3 4">
    <name type="scientific">candidate division LCP-89 bacterium B3_LCP</name>
    <dbReference type="NCBI Taxonomy" id="2012998"/>
    <lineage>
        <taxon>Bacteria</taxon>
        <taxon>Pseudomonadati</taxon>
        <taxon>Bacteria division LCP-89</taxon>
    </lineage>
</organism>
<evidence type="ECO:0000313" key="4">
    <source>
        <dbReference type="Proteomes" id="UP000319619"/>
    </source>
</evidence>
<dbReference type="Pfam" id="PF24709">
    <property type="entry name" value="DUF7670"/>
    <property type="match status" value="1"/>
</dbReference>
<sequence length="130" mass="14634">METTSSPTKMVTFARWVARILGTFIVVFALSFFIAYVVESGEMPNPDFGHGLVTFLFIIALIGFLIAWRWEGFGGILSTISIVLMAMVNVIWVHAAKDPGSEIIFVIPALLFIYCWWKSRKQLQQNSQDG</sequence>
<evidence type="ECO:0000256" key="1">
    <source>
        <dbReference type="SAM" id="Phobius"/>
    </source>
</evidence>
<evidence type="ECO:0000259" key="2">
    <source>
        <dbReference type="Pfam" id="PF24709"/>
    </source>
</evidence>
<dbReference type="Proteomes" id="UP000319619">
    <property type="component" value="Unassembled WGS sequence"/>
</dbReference>
<feature type="transmembrane region" description="Helical" evidence="1">
    <location>
        <begin position="100"/>
        <end position="117"/>
    </location>
</feature>
<proteinExistence type="predicted"/>
<feature type="transmembrane region" description="Helical" evidence="1">
    <location>
        <begin position="48"/>
        <end position="68"/>
    </location>
</feature>
<reference evidence="3 4" key="1">
    <citation type="submission" date="2017-06" db="EMBL/GenBank/DDBJ databases">
        <title>Novel microbial phyla capable of carbon fixation and sulfur reduction in deep-sea sediments.</title>
        <authorList>
            <person name="Huang J."/>
            <person name="Baker B."/>
            <person name="Wang Y."/>
        </authorList>
    </citation>
    <scope>NUCLEOTIDE SEQUENCE [LARGE SCALE GENOMIC DNA]</scope>
    <source>
        <strain evidence="3">B3_LCP</strain>
    </source>
</reference>
<comment type="caution">
    <text evidence="3">The sequence shown here is derived from an EMBL/GenBank/DDBJ whole genome shotgun (WGS) entry which is preliminary data.</text>
</comment>